<feature type="transmembrane region" description="Helical" evidence="1">
    <location>
        <begin position="28"/>
        <end position="48"/>
    </location>
</feature>
<dbReference type="RefSeq" id="WP_160727730.1">
    <property type="nucleotide sequence ID" value="NZ_WTYC01000003.1"/>
</dbReference>
<accession>A0A844XT51</accession>
<feature type="transmembrane region" description="Helical" evidence="1">
    <location>
        <begin position="130"/>
        <end position="148"/>
    </location>
</feature>
<dbReference type="AlphaFoldDB" id="A0A844XT51"/>
<dbReference type="EMBL" id="WTYC01000003">
    <property type="protein sequence ID" value="MXO48188.1"/>
    <property type="molecule type" value="Genomic_DNA"/>
</dbReference>
<evidence type="ECO:0000313" key="2">
    <source>
        <dbReference type="EMBL" id="MXO48188.1"/>
    </source>
</evidence>
<evidence type="ECO:0000256" key="1">
    <source>
        <dbReference type="SAM" id="Phobius"/>
    </source>
</evidence>
<keyword evidence="1" id="KW-0472">Membrane</keyword>
<gene>
    <name evidence="2" type="ORF">GRI69_07965</name>
</gene>
<proteinExistence type="predicted"/>
<evidence type="ECO:0000313" key="3">
    <source>
        <dbReference type="Proteomes" id="UP000448199"/>
    </source>
</evidence>
<reference evidence="2 3" key="1">
    <citation type="submission" date="2019-12" db="EMBL/GenBank/DDBJ databases">
        <title>Genomic-based taxomic classification of the family Erythrobacteraceae.</title>
        <authorList>
            <person name="Xu L."/>
        </authorList>
    </citation>
    <scope>NUCLEOTIDE SEQUENCE [LARGE SCALE GENOMIC DNA]</scope>
    <source>
        <strain evidence="2 3">DSM 17792</strain>
    </source>
</reference>
<keyword evidence="1" id="KW-1133">Transmembrane helix</keyword>
<sequence length="157" mass="17366">MSYKDHVEEHGMVDDFERAEQFARVRALMAPFLGLLVLTMQQGTFYAWDWGSDSLVQIFVWLSFALVMLALLLTGGGWFLPRRARELANDEVTRANRQRGITVGFVTAMITGFLVWAISPFEPLHAQRAANIIVSMGLGCALVAYGMAEVATHAGDA</sequence>
<dbReference type="Proteomes" id="UP000448199">
    <property type="component" value="Unassembled WGS sequence"/>
</dbReference>
<organism evidence="2 3">
    <name type="scientific">Qipengyuania vulgaris</name>
    <dbReference type="NCBI Taxonomy" id="291985"/>
    <lineage>
        <taxon>Bacteria</taxon>
        <taxon>Pseudomonadati</taxon>
        <taxon>Pseudomonadota</taxon>
        <taxon>Alphaproteobacteria</taxon>
        <taxon>Sphingomonadales</taxon>
        <taxon>Erythrobacteraceae</taxon>
        <taxon>Qipengyuania</taxon>
    </lineage>
</organism>
<comment type="caution">
    <text evidence="2">The sequence shown here is derived from an EMBL/GenBank/DDBJ whole genome shotgun (WGS) entry which is preliminary data.</text>
</comment>
<feature type="transmembrane region" description="Helical" evidence="1">
    <location>
        <begin position="101"/>
        <end position="118"/>
    </location>
</feature>
<dbReference type="OrthoDB" id="7408327at2"/>
<keyword evidence="1" id="KW-0812">Transmembrane</keyword>
<keyword evidence="3" id="KW-1185">Reference proteome</keyword>
<feature type="transmembrane region" description="Helical" evidence="1">
    <location>
        <begin position="54"/>
        <end position="80"/>
    </location>
</feature>
<protein>
    <submittedName>
        <fullName evidence="2">Uncharacterized protein</fullName>
    </submittedName>
</protein>
<name>A0A844XT51_9SPHN</name>